<feature type="region of interest" description="Disordered" evidence="1">
    <location>
        <begin position="273"/>
        <end position="323"/>
    </location>
</feature>
<feature type="region of interest" description="Disordered" evidence="1">
    <location>
        <begin position="116"/>
        <end position="154"/>
    </location>
</feature>
<proteinExistence type="predicted"/>
<feature type="compositionally biased region" description="Acidic residues" evidence="1">
    <location>
        <begin position="223"/>
        <end position="235"/>
    </location>
</feature>
<keyword evidence="3" id="KW-1185">Reference proteome</keyword>
<dbReference type="EMBL" id="JAQQWE010000004">
    <property type="protein sequence ID" value="KAK7957026.1"/>
    <property type="molecule type" value="Genomic_DNA"/>
</dbReference>
<accession>A0ABR1QLC7</accession>
<sequence>MSSFQFKPNARPFVPFRTLSEMALGLSAKHASEGAVTPIVTSSSNTSIYDDEWSGNKVECQAIFQYHTCQCRTQTPVWVCPKNQSNCSHPNPSILVSGLPHACRADTKVGGRALILQQSRGKKGKKNSDNKNQQTGPRTEACTAQDPANVGWRGDTDAALHTQVVTLENFPGLSAEDFDEIVPVFVADGKTWRAEVWERHEQRRVAAYASSEESSEAGPNSDDSTDSDSDSEDEGCATGTASAGDADPMEEFNKLLFGAVGTKAPAAVSVVPACESEVDDDGDAEYDCDDEDEEEAAEHRRPSLRSLVEDSVADDKDKKRAKV</sequence>
<gene>
    <name evidence="2" type="ORF">PG986_006248</name>
</gene>
<dbReference type="GeneID" id="92075532"/>
<feature type="region of interest" description="Disordered" evidence="1">
    <location>
        <begin position="207"/>
        <end position="248"/>
    </location>
</feature>
<protein>
    <submittedName>
        <fullName evidence="2">Uncharacterized protein</fullName>
    </submittedName>
</protein>
<evidence type="ECO:0000313" key="3">
    <source>
        <dbReference type="Proteomes" id="UP001391051"/>
    </source>
</evidence>
<dbReference type="RefSeq" id="XP_066702332.1">
    <property type="nucleotide sequence ID" value="XM_066842470.1"/>
</dbReference>
<dbReference type="Proteomes" id="UP001391051">
    <property type="component" value="Unassembled WGS sequence"/>
</dbReference>
<reference evidence="2 3" key="1">
    <citation type="submission" date="2023-01" db="EMBL/GenBank/DDBJ databases">
        <title>Analysis of 21 Apiospora genomes using comparative genomics revels a genus with tremendous synthesis potential of carbohydrate active enzymes and secondary metabolites.</title>
        <authorList>
            <person name="Sorensen T."/>
        </authorList>
    </citation>
    <scope>NUCLEOTIDE SEQUENCE [LARGE SCALE GENOMIC DNA]</scope>
    <source>
        <strain evidence="2 3">CBS 24483</strain>
    </source>
</reference>
<evidence type="ECO:0000313" key="2">
    <source>
        <dbReference type="EMBL" id="KAK7957026.1"/>
    </source>
</evidence>
<name>A0ABR1QLC7_9PEZI</name>
<evidence type="ECO:0000256" key="1">
    <source>
        <dbReference type="SAM" id="MobiDB-lite"/>
    </source>
</evidence>
<organism evidence="2 3">
    <name type="scientific">Apiospora aurea</name>
    <dbReference type="NCBI Taxonomy" id="335848"/>
    <lineage>
        <taxon>Eukaryota</taxon>
        <taxon>Fungi</taxon>
        <taxon>Dikarya</taxon>
        <taxon>Ascomycota</taxon>
        <taxon>Pezizomycotina</taxon>
        <taxon>Sordariomycetes</taxon>
        <taxon>Xylariomycetidae</taxon>
        <taxon>Amphisphaeriales</taxon>
        <taxon>Apiosporaceae</taxon>
        <taxon>Apiospora</taxon>
    </lineage>
</organism>
<feature type="compositionally biased region" description="Acidic residues" evidence="1">
    <location>
        <begin position="276"/>
        <end position="296"/>
    </location>
</feature>
<comment type="caution">
    <text evidence="2">The sequence shown here is derived from an EMBL/GenBank/DDBJ whole genome shotgun (WGS) entry which is preliminary data.</text>
</comment>
<feature type="compositionally biased region" description="Basic and acidic residues" evidence="1">
    <location>
        <begin position="313"/>
        <end position="323"/>
    </location>
</feature>